<proteinExistence type="predicted"/>
<keyword evidence="12" id="KW-0539">Nucleus</keyword>
<gene>
    <name evidence="19" type="primary">Epb41</name>
    <name evidence="19" type="ORF">HIRRUS_R06609</name>
</gene>
<dbReference type="GO" id="GO:0051301">
    <property type="term" value="P:cell division"/>
    <property type="evidence" value="ECO:0007669"/>
    <property type="project" value="UniProtKB-KW"/>
</dbReference>
<evidence type="ECO:0000256" key="17">
    <source>
        <dbReference type="SAM" id="MobiDB-lite"/>
    </source>
</evidence>
<evidence type="ECO:0000256" key="11">
    <source>
        <dbReference type="ARBA" id="ARBA00023212"/>
    </source>
</evidence>
<evidence type="ECO:0000256" key="6">
    <source>
        <dbReference type="ARBA" id="ARBA00022553"/>
    </source>
</evidence>
<sequence length="865" mass="96846">MTTEKSPAADADNSEQQQAKEEERAAETQKQEASLEEGAQPALERQPQRQKASNGDTPTHEEQSKKEHRSSEGRGLSRLFSSFLRRPKSQVSEEDKDTDAPKEVRSDQDAGLGASPDEDILVKAPIAAPEPELKTDPSLDLHSLSSAETQPAQEERRDDQEPEGRDLKDREEGGAKEEGAKPELKPESLETKADKDLKAAQKAVKRHRNMYCKVVLLDDTIFECSVDKHAKGQDLLKKVCDHLNLLEEDYFGLAIWDTPTCRTWLDPAKEIKKQVHGGPWDFTFNVKFYPPDPAQLTEDITRYYLCLQLRQDILTGRLPCSFATLALLGSYTVQSELGDYDPDLHGPDYISEFKLAPNQTKELEEKVVELHKTYRSMTPAQADLEFLENAKKLSMYGVDLHQAKDLEGVDITLGVCSSGLLVYKDKLRINRFPWPKVLKISYKRSSFFIKIRPGEQEQYESTIGFKLPSYRAAKKLWKVCVEHHTFFRLTSTEAIPKSRFLALGSKFRYSGRTQAQTRQASALIDRPAPQFERTASKRASRSLDGAVAVITPERSPRPTSAPAIAQSHPAEPAPAKSDVKDMATSKAGKETAKSDVRREEFPPEKPKEPVDASRVRKTHIEVTVPSTNGAQPQQQPAEKEEELIRMRKKRSKRLDGENIYIRHSNLMLEDLDKTQEEIKKHHANISELKKNFMESVPEPRPSEWDKRLSTHSPFRSLNVNGQIPTGVDGPPLVKTQTVTISDMSSTIKSEIPTKEVPIVHTETKTITYEAAQTDGGNGDLDPGILLTAQTITSETTSSTTTTQITKTVKGGISETRIEKRIVITGDADVDHDQVLAEAIKAAKEQHPDMSVTKVVVHQETEIAEE</sequence>
<dbReference type="InterPro" id="IPR035963">
    <property type="entry name" value="FERM_2"/>
</dbReference>
<keyword evidence="5" id="KW-0963">Cytoplasm</keyword>
<dbReference type="CDD" id="cd13184">
    <property type="entry name" value="FERM_C_4_1_family"/>
    <property type="match status" value="1"/>
</dbReference>
<dbReference type="CDD" id="cd17105">
    <property type="entry name" value="FERM_F1_EPB41"/>
    <property type="match status" value="1"/>
</dbReference>
<evidence type="ECO:0000256" key="16">
    <source>
        <dbReference type="ARBA" id="ARBA00032586"/>
    </source>
</evidence>
<dbReference type="GO" id="GO:0003779">
    <property type="term" value="F:actin binding"/>
    <property type="evidence" value="ECO:0007669"/>
    <property type="project" value="UniProtKB-KW"/>
</dbReference>
<dbReference type="CDD" id="cd14473">
    <property type="entry name" value="FERM_B-lobe"/>
    <property type="match status" value="1"/>
</dbReference>
<dbReference type="SUPFAM" id="SSF47031">
    <property type="entry name" value="Second domain of FERM"/>
    <property type="match status" value="1"/>
</dbReference>
<dbReference type="PROSITE" id="PS00661">
    <property type="entry name" value="FERM_2"/>
    <property type="match status" value="1"/>
</dbReference>
<evidence type="ECO:0000256" key="3">
    <source>
        <dbReference type="ARBA" id="ARBA00004544"/>
    </source>
</evidence>
<evidence type="ECO:0000256" key="8">
    <source>
        <dbReference type="ARBA" id="ARBA00022776"/>
    </source>
</evidence>
<feature type="domain" description="FERM" evidence="18">
    <location>
        <begin position="210"/>
        <end position="491"/>
    </location>
</feature>
<dbReference type="GO" id="GO:0005516">
    <property type="term" value="F:calmodulin binding"/>
    <property type="evidence" value="ECO:0007669"/>
    <property type="project" value="UniProtKB-KW"/>
</dbReference>
<evidence type="ECO:0000256" key="2">
    <source>
        <dbReference type="ARBA" id="ARBA00004245"/>
    </source>
</evidence>
<dbReference type="FunFam" id="3.10.20.90:FF:000002">
    <property type="entry name" value="Erythrocyte protein band 4.1-like 3"/>
    <property type="match status" value="1"/>
</dbReference>
<dbReference type="SUPFAM" id="SSF54236">
    <property type="entry name" value="Ubiquitin-like"/>
    <property type="match status" value="1"/>
</dbReference>
<dbReference type="InterPro" id="IPR021187">
    <property type="entry name" value="EPB4.1_FERM_F1"/>
</dbReference>
<dbReference type="GO" id="GO:0005856">
    <property type="term" value="C:cytoskeleton"/>
    <property type="evidence" value="ECO:0007669"/>
    <property type="project" value="UniProtKB-SubCell"/>
</dbReference>
<evidence type="ECO:0000256" key="13">
    <source>
        <dbReference type="ARBA" id="ARBA00023306"/>
    </source>
</evidence>
<protein>
    <recommendedName>
        <fullName evidence="14">Protein 4.1</fullName>
    </recommendedName>
    <alternativeName>
        <fullName evidence="15">Band 4.1</fullName>
    </alternativeName>
    <alternativeName>
        <fullName evidence="16">Erythrocyte membrane protein band 4.1</fullName>
    </alternativeName>
</protein>
<dbReference type="SMART" id="SM00295">
    <property type="entry name" value="B41"/>
    <property type="match status" value="1"/>
</dbReference>
<dbReference type="InterPro" id="IPR014352">
    <property type="entry name" value="FERM/acyl-CoA-bd_prot_sf"/>
</dbReference>
<evidence type="ECO:0000256" key="4">
    <source>
        <dbReference type="ARBA" id="ARBA00022448"/>
    </source>
</evidence>
<dbReference type="InterPro" id="IPR000798">
    <property type="entry name" value="Ez/rad/moesin-like"/>
</dbReference>
<dbReference type="Pfam" id="PF00373">
    <property type="entry name" value="FERM_M"/>
    <property type="match status" value="1"/>
</dbReference>
<dbReference type="InterPro" id="IPR000299">
    <property type="entry name" value="FERM_domain"/>
</dbReference>
<dbReference type="InterPro" id="IPR011993">
    <property type="entry name" value="PH-like_dom_sf"/>
</dbReference>
<dbReference type="GO" id="GO:0005198">
    <property type="term" value="F:structural molecule activity"/>
    <property type="evidence" value="ECO:0007669"/>
    <property type="project" value="InterPro"/>
</dbReference>
<feature type="compositionally biased region" description="Basic and acidic residues" evidence="17">
    <location>
        <begin position="58"/>
        <end position="72"/>
    </location>
</feature>
<dbReference type="AlphaFoldDB" id="A0A7L4EI27"/>
<dbReference type="SMART" id="SM01196">
    <property type="entry name" value="FERM_C"/>
    <property type="match status" value="1"/>
</dbReference>
<dbReference type="InterPro" id="IPR019749">
    <property type="entry name" value="Band_41_domain"/>
</dbReference>
<dbReference type="Pfam" id="PF09379">
    <property type="entry name" value="FERM_N"/>
    <property type="match status" value="1"/>
</dbReference>
<dbReference type="SUPFAM" id="SSF50729">
    <property type="entry name" value="PH domain-like"/>
    <property type="match status" value="1"/>
</dbReference>
<evidence type="ECO:0000256" key="15">
    <source>
        <dbReference type="ARBA" id="ARBA00030419"/>
    </source>
</evidence>
<evidence type="ECO:0000256" key="7">
    <source>
        <dbReference type="ARBA" id="ARBA00022618"/>
    </source>
</evidence>
<keyword evidence="9" id="KW-0112">Calmodulin-binding</keyword>
<evidence type="ECO:0000256" key="14">
    <source>
        <dbReference type="ARBA" id="ARBA00023658"/>
    </source>
</evidence>
<dbReference type="PROSITE" id="PS50057">
    <property type="entry name" value="FERM_3"/>
    <property type="match status" value="1"/>
</dbReference>
<evidence type="ECO:0000313" key="20">
    <source>
        <dbReference type="Proteomes" id="UP000585317"/>
    </source>
</evidence>
<dbReference type="EMBL" id="VZZX01006553">
    <property type="protein sequence ID" value="NXW74426.1"/>
    <property type="molecule type" value="Genomic_DNA"/>
</dbReference>
<dbReference type="GO" id="GO:0031032">
    <property type="term" value="P:actomyosin structure organization"/>
    <property type="evidence" value="ECO:0007669"/>
    <property type="project" value="TreeGrafter"/>
</dbReference>
<evidence type="ECO:0000256" key="10">
    <source>
        <dbReference type="ARBA" id="ARBA00023203"/>
    </source>
</evidence>
<feature type="region of interest" description="Disordered" evidence="17">
    <location>
        <begin position="1"/>
        <end position="194"/>
    </location>
</feature>
<dbReference type="PRINTS" id="PR00661">
    <property type="entry name" value="ERMFAMILY"/>
</dbReference>
<dbReference type="Pfam" id="PF08736">
    <property type="entry name" value="FA"/>
    <property type="match status" value="1"/>
</dbReference>
<keyword evidence="11" id="KW-0206">Cytoskeleton</keyword>
<evidence type="ECO:0000256" key="1">
    <source>
        <dbReference type="ARBA" id="ARBA00004123"/>
    </source>
</evidence>
<evidence type="ECO:0000256" key="5">
    <source>
        <dbReference type="ARBA" id="ARBA00022490"/>
    </source>
</evidence>
<keyword evidence="8" id="KW-0498">Mitosis</keyword>
<dbReference type="GO" id="GO:0005886">
    <property type="term" value="C:plasma membrane"/>
    <property type="evidence" value="ECO:0007669"/>
    <property type="project" value="TreeGrafter"/>
</dbReference>
<keyword evidence="6" id="KW-0597">Phosphoprotein</keyword>
<dbReference type="PROSITE" id="PS00660">
    <property type="entry name" value="FERM_1"/>
    <property type="match status" value="1"/>
</dbReference>
<dbReference type="GO" id="GO:0005938">
    <property type="term" value="C:cell cortex"/>
    <property type="evidence" value="ECO:0007669"/>
    <property type="project" value="UniProtKB-SubCell"/>
</dbReference>
<dbReference type="InterPro" id="IPR019747">
    <property type="entry name" value="FERM_CS"/>
</dbReference>
<dbReference type="PANTHER" id="PTHR23280:SF12">
    <property type="entry name" value="PROTEIN 4.1"/>
    <property type="match status" value="1"/>
</dbReference>
<evidence type="ECO:0000313" key="19">
    <source>
        <dbReference type="EMBL" id="NXW74426.1"/>
    </source>
</evidence>
<dbReference type="InterPro" id="IPR019748">
    <property type="entry name" value="FERM_central"/>
</dbReference>
<dbReference type="GO" id="GO:0005634">
    <property type="term" value="C:nucleus"/>
    <property type="evidence" value="ECO:0007669"/>
    <property type="project" value="UniProtKB-SubCell"/>
</dbReference>
<feature type="non-terminal residue" evidence="19">
    <location>
        <position position="865"/>
    </location>
</feature>
<organism evidence="19 20">
    <name type="scientific">Hirundo rustica</name>
    <name type="common">Barn swallow</name>
    <dbReference type="NCBI Taxonomy" id="43150"/>
    <lineage>
        <taxon>Eukaryota</taxon>
        <taxon>Metazoa</taxon>
        <taxon>Chordata</taxon>
        <taxon>Craniata</taxon>
        <taxon>Vertebrata</taxon>
        <taxon>Euteleostomi</taxon>
        <taxon>Archelosauria</taxon>
        <taxon>Archosauria</taxon>
        <taxon>Dinosauria</taxon>
        <taxon>Saurischia</taxon>
        <taxon>Theropoda</taxon>
        <taxon>Coelurosauria</taxon>
        <taxon>Aves</taxon>
        <taxon>Neognathae</taxon>
        <taxon>Neoaves</taxon>
        <taxon>Telluraves</taxon>
        <taxon>Australaves</taxon>
        <taxon>Passeriformes</taxon>
        <taxon>Sylvioidea</taxon>
        <taxon>Hirundinidae</taxon>
        <taxon>Hirundo</taxon>
    </lineage>
</organism>
<dbReference type="InterPro" id="IPR008379">
    <property type="entry name" value="Band_4.1_C"/>
</dbReference>
<dbReference type="InterPro" id="IPR007477">
    <property type="entry name" value="SAB_dom"/>
</dbReference>
<dbReference type="InterPro" id="IPR014847">
    <property type="entry name" value="FA"/>
</dbReference>
<dbReference type="PIRSF" id="PIRSF002304">
    <property type="entry name" value="Membrane_skeletal_4_1"/>
    <property type="match status" value="1"/>
</dbReference>
<feature type="compositionally biased region" description="Basic and acidic residues" evidence="17">
    <location>
        <begin position="98"/>
        <end position="108"/>
    </location>
</feature>
<dbReference type="InterPro" id="IPR018979">
    <property type="entry name" value="FERM_N"/>
</dbReference>
<keyword evidence="13" id="KW-0131">Cell cycle</keyword>
<dbReference type="Pfam" id="PF09380">
    <property type="entry name" value="FERM_C"/>
    <property type="match status" value="1"/>
</dbReference>
<comment type="caution">
    <text evidence="19">The sequence shown here is derived from an EMBL/GenBank/DDBJ whole genome shotgun (WGS) entry which is preliminary data.</text>
</comment>
<reference evidence="19 20" key="1">
    <citation type="submission" date="2019-09" db="EMBL/GenBank/DDBJ databases">
        <title>Bird 10,000 Genomes (B10K) Project - Family phase.</title>
        <authorList>
            <person name="Zhang G."/>
        </authorList>
    </citation>
    <scope>NUCLEOTIDE SEQUENCE [LARGE SCALE GENOMIC DNA]</scope>
    <source>
        <strain evidence="19">B10K-DU-001-67</strain>
        <tissue evidence="19">Muscle</tissue>
    </source>
</reference>
<name>A0A7L4EI27_HIRRU</name>
<dbReference type="Gene3D" id="2.30.29.30">
    <property type="entry name" value="Pleckstrin-homology domain (PH domain)/Phosphotyrosine-binding domain (PTB)"/>
    <property type="match status" value="1"/>
</dbReference>
<dbReference type="Proteomes" id="UP000585317">
    <property type="component" value="Unassembled WGS sequence"/>
</dbReference>
<feature type="non-terminal residue" evidence="19">
    <location>
        <position position="1"/>
    </location>
</feature>
<comment type="subcellular location">
    <subcellularLocation>
        <location evidence="3">Cytoplasm</location>
        <location evidence="3">Cell cortex</location>
    </subcellularLocation>
    <subcellularLocation>
        <location evidence="2">Cytoplasm</location>
        <location evidence="2">Cytoskeleton</location>
    </subcellularLocation>
    <subcellularLocation>
        <location evidence="1">Nucleus</location>
    </subcellularLocation>
</comment>
<feature type="region of interest" description="Disordered" evidence="17">
    <location>
        <begin position="518"/>
        <end position="614"/>
    </location>
</feature>
<dbReference type="SMART" id="SM01195">
    <property type="entry name" value="FA"/>
    <property type="match status" value="1"/>
</dbReference>
<dbReference type="FunFam" id="2.30.29.30:FF:000001">
    <property type="entry name" value="Erythrocyte membrane protein band 4.1"/>
    <property type="match status" value="1"/>
</dbReference>
<dbReference type="InterPro" id="IPR029071">
    <property type="entry name" value="Ubiquitin-like_domsf"/>
</dbReference>
<feature type="compositionally biased region" description="Polar residues" evidence="17">
    <location>
        <begin position="143"/>
        <end position="152"/>
    </location>
</feature>
<dbReference type="Gene3D" id="3.10.20.90">
    <property type="entry name" value="Phosphatidylinositol 3-kinase Catalytic Subunit, Chain A, domain 1"/>
    <property type="match status" value="1"/>
</dbReference>
<dbReference type="FunFam" id="1.20.80.10:FF:000001">
    <property type="entry name" value="Erythrocyte membrane protein band 4.1"/>
    <property type="match status" value="1"/>
</dbReference>
<feature type="compositionally biased region" description="Basic and acidic residues" evidence="17">
    <location>
        <begin position="577"/>
        <end position="614"/>
    </location>
</feature>
<keyword evidence="7" id="KW-0132">Cell division</keyword>
<evidence type="ECO:0000259" key="18">
    <source>
        <dbReference type="PROSITE" id="PS50057"/>
    </source>
</evidence>
<dbReference type="Pfam" id="PF04382">
    <property type="entry name" value="SAB"/>
    <property type="match status" value="1"/>
</dbReference>
<dbReference type="GO" id="GO:0030866">
    <property type="term" value="P:cortical actin cytoskeleton organization"/>
    <property type="evidence" value="ECO:0007669"/>
    <property type="project" value="InterPro"/>
</dbReference>
<dbReference type="InterPro" id="IPR018980">
    <property type="entry name" value="FERM_PH-like_C"/>
</dbReference>
<dbReference type="Gene3D" id="1.20.80.10">
    <property type="match status" value="1"/>
</dbReference>
<keyword evidence="10" id="KW-0009">Actin-binding</keyword>
<accession>A0A7L4EI27</accession>
<evidence type="ECO:0000256" key="9">
    <source>
        <dbReference type="ARBA" id="ARBA00022860"/>
    </source>
</evidence>
<dbReference type="PANTHER" id="PTHR23280">
    <property type="entry name" value="4.1 G PROTEIN"/>
    <property type="match status" value="1"/>
</dbReference>
<keyword evidence="4" id="KW-0813">Transport</keyword>
<feature type="compositionally biased region" description="Basic and acidic residues" evidence="17">
    <location>
        <begin position="18"/>
        <end position="30"/>
    </location>
</feature>
<feature type="compositionally biased region" description="Basic and acidic residues" evidence="17">
    <location>
        <begin position="153"/>
        <end position="194"/>
    </location>
</feature>
<dbReference type="PRINTS" id="PR00935">
    <property type="entry name" value="BAND41"/>
</dbReference>
<evidence type="ECO:0000256" key="12">
    <source>
        <dbReference type="ARBA" id="ARBA00023242"/>
    </source>
</evidence>
<dbReference type="Pfam" id="PF05902">
    <property type="entry name" value="4_1_CTD"/>
    <property type="match status" value="1"/>
</dbReference>